<reference evidence="5 6" key="1">
    <citation type="submission" date="2017-05" db="EMBL/GenBank/DDBJ databases">
        <title>The Genome Sequence of Enterococcus faecium 2D5_DIV0622.</title>
        <authorList>
            <consortium name="The Broad Institute Genomics Platform"/>
            <consortium name="The Broad Institute Genomic Center for Infectious Diseases"/>
            <person name="Earl A."/>
            <person name="Manson A."/>
            <person name="Schwartman J."/>
            <person name="Gilmore M."/>
            <person name="Abouelleil A."/>
            <person name="Cao P."/>
            <person name="Chapman S."/>
            <person name="Cusick C."/>
            <person name="Shea T."/>
            <person name="Young S."/>
            <person name="Neafsey D."/>
            <person name="Nusbaum C."/>
            <person name="Birren B."/>
        </authorList>
    </citation>
    <scope>NUCLEOTIDE SEQUENCE [LARGE SCALE GENOMIC DNA]</scope>
    <source>
        <strain evidence="5 6">2D5_DIV0622</strain>
    </source>
</reference>
<evidence type="ECO:0000256" key="2">
    <source>
        <dbReference type="ARBA" id="ARBA00022736"/>
    </source>
</evidence>
<dbReference type="GO" id="GO:0009052">
    <property type="term" value="P:pentose-phosphate shunt, non-oxidative branch"/>
    <property type="evidence" value="ECO:0007669"/>
    <property type="project" value="TreeGrafter"/>
</dbReference>
<dbReference type="InterPro" id="IPR036569">
    <property type="entry name" value="RpiB_LacA_LacB_sf"/>
</dbReference>
<keyword evidence="3 5" id="KW-0413">Isomerase</keyword>
<comment type="caution">
    <text evidence="5">The sequence shown here is derived from an EMBL/GenBank/DDBJ whole genome shotgun (WGS) entry which is preliminary data.</text>
</comment>
<name>A0A200HZ53_9ENTE</name>
<comment type="similarity">
    <text evidence="1">Belongs to the LacAB/RpiB family.</text>
</comment>
<protein>
    <recommendedName>
        <fullName evidence="4">Galactose-6-phosphate isomerase subunit LacA</fullName>
        <ecNumber evidence="4">5.3.1.26</ecNumber>
    </recommendedName>
</protein>
<gene>
    <name evidence="5" type="ORF">A5869_001568</name>
</gene>
<dbReference type="GO" id="GO:0019316">
    <property type="term" value="P:D-allose catabolic process"/>
    <property type="evidence" value="ECO:0007669"/>
    <property type="project" value="TreeGrafter"/>
</dbReference>
<evidence type="ECO:0000256" key="4">
    <source>
        <dbReference type="NCBIfam" id="TIGR01118"/>
    </source>
</evidence>
<dbReference type="PANTHER" id="PTHR30345">
    <property type="entry name" value="RIBOSE-5-PHOSPHATE ISOMERASE B"/>
    <property type="match status" value="1"/>
</dbReference>
<dbReference type="InterPro" id="IPR003500">
    <property type="entry name" value="RpiB_LacA_LacB"/>
</dbReference>
<dbReference type="AlphaFoldDB" id="A0A200HZ53"/>
<dbReference type="Proteomes" id="UP000196503">
    <property type="component" value="Unassembled WGS sequence"/>
</dbReference>
<dbReference type="PANTHER" id="PTHR30345:SF5">
    <property type="entry name" value="GALACTOSE-6-PHOSPHATE ISOMERASE SUBUNIT LACA"/>
    <property type="match status" value="1"/>
</dbReference>
<evidence type="ECO:0000256" key="3">
    <source>
        <dbReference type="ARBA" id="ARBA00023235"/>
    </source>
</evidence>
<evidence type="ECO:0000313" key="5">
    <source>
        <dbReference type="EMBL" id="OUZ18086.1"/>
    </source>
</evidence>
<accession>A0A200HZ53</accession>
<dbReference type="Pfam" id="PF02502">
    <property type="entry name" value="LacAB_rpiB"/>
    <property type="match status" value="1"/>
</dbReference>
<dbReference type="NCBIfam" id="TIGR01118">
    <property type="entry name" value="lacA"/>
    <property type="match status" value="1"/>
</dbReference>
<dbReference type="NCBIfam" id="NF006380">
    <property type="entry name" value="PRK08621.1"/>
    <property type="match status" value="1"/>
</dbReference>
<keyword evidence="2" id="KW-0423">Lactose metabolism</keyword>
<dbReference type="GO" id="GO:0019512">
    <property type="term" value="P:lactose catabolic process via tagatose-6-phosphate"/>
    <property type="evidence" value="ECO:0007669"/>
    <property type="project" value="UniProtKB-UniRule"/>
</dbReference>
<dbReference type="InterPro" id="IPR004783">
    <property type="entry name" value="LacA"/>
</dbReference>
<dbReference type="GO" id="GO:0004751">
    <property type="term" value="F:ribose-5-phosphate isomerase activity"/>
    <property type="evidence" value="ECO:0007669"/>
    <property type="project" value="TreeGrafter"/>
</dbReference>
<dbReference type="PIRSF" id="PIRSF005384">
    <property type="entry name" value="RpiB_LacA_B"/>
    <property type="match status" value="1"/>
</dbReference>
<dbReference type="RefSeq" id="WP_087663392.1">
    <property type="nucleotide sequence ID" value="NZ_NIBL01000002.1"/>
</dbReference>
<evidence type="ECO:0000256" key="1">
    <source>
        <dbReference type="ARBA" id="ARBA00008754"/>
    </source>
</evidence>
<sequence>MKIFIAADKDGFSLKNQIVSFVNQAFVSDEMIDLNPKPAIDFIEGTLNLTEHLQTNPDALGIMIDGYGVGSFMVACKVKGMVVAEVSDERSAYMTREHNNARMITLGSQIVGSKLAENIVKEFLSAKYAAGRHQIRVDMLNKMV</sequence>
<organism evidence="5 6">
    <name type="scientific">Enterococcus cecorum</name>
    <dbReference type="NCBI Taxonomy" id="44008"/>
    <lineage>
        <taxon>Bacteria</taxon>
        <taxon>Bacillati</taxon>
        <taxon>Bacillota</taxon>
        <taxon>Bacilli</taxon>
        <taxon>Lactobacillales</taxon>
        <taxon>Enterococcaceae</taxon>
        <taxon>Enterococcus</taxon>
    </lineage>
</organism>
<dbReference type="EC" id="5.3.1.26" evidence="4"/>
<dbReference type="Gene3D" id="3.40.1400.10">
    <property type="entry name" value="Sugar-phosphate isomerase, RpiB/LacA/LacB"/>
    <property type="match status" value="1"/>
</dbReference>
<dbReference type="SUPFAM" id="SSF89623">
    <property type="entry name" value="Ribose/Galactose isomerase RpiB/AlsB"/>
    <property type="match status" value="1"/>
</dbReference>
<dbReference type="GO" id="GO:0050044">
    <property type="term" value="F:galactose-6-phosphate isomerase activity"/>
    <property type="evidence" value="ECO:0007669"/>
    <property type="project" value="UniProtKB-UniRule"/>
</dbReference>
<evidence type="ECO:0000313" key="6">
    <source>
        <dbReference type="Proteomes" id="UP000196503"/>
    </source>
</evidence>
<proteinExistence type="inferred from homology"/>
<dbReference type="NCBIfam" id="TIGR00689">
    <property type="entry name" value="rpiB_lacA_lacB"/>
    <property type="match status" value="1"/>
</dbReference>
<dbReference type="EMBL" id="NIBL01000002">
    <property type="protein sequence ID" value="OUZ18086.1"/>
    <property type="molecule type" value="Genomic_DNA"/>
</dbReference>